<dbReference type="Proteomes" id="UP000286947">
    <property type="component" value="Unassembled WGS sequence"/>
</dbReference>
<proteinExistence type="predicted"/>
<dbReference type="RefSeq" id="WP_126977368.1">
    <property type="nucleotide sequence ID" value="NZ_PQSP01000001.1"/>
</dbReference>
<keyword evidence="1" id="KW-0812">Transmembrane</keyword>
<evidence type="ECO:0000313" key="3">
    <source>
        <dbReference type="Proteomes" id="UP000286947"/>
    </source>
</evidence>
<dbReference type="AlphaFoldDB" id="A0A433SG58"/>
<feature type="transmembrane region" description="Helical" evidence="1">
    <location>
        <begin position="20"/>
        <end position="42"/>
    </location>
</feature>
<evidence type="ECO:0000256" key="1">
    <source>
        <dbReference type="SAM" id="Phobius"/>
    </source>
</evidence>
<accession>A0A433SG58</accession>
<dbReference type="EMBL" id="PQSP01000001">
    <property type="protein sequence ID" value="RUS67741.1"/>
    <property type="molecule type" value="Genomic_DNA"/>
</dbReference>
<keyword evidence="3" id="KW-1185">Reference proteome</keyword>
<protein>
    <submittedName>
        <fullName evidence="2">Uncharacterized protein</fullName>
    </submittedName>
</protein>
<comment type="caution">
    <text evidence="2">The sequence shown here is derived from an EMBL/GenBank/DDBJ whole genome shotgun (WGS) entry which is preliminary data.</text>
</comment>
<keyword evidence="1" id="KW-0472">Membrane</keyword>
<keyword evidence="1" id="KW-1133">Transmembrane helix</keyword>
<gene>
    <name evidence="2" type="ORF">CUZ56_00218</name>
</gene>
<evidence type="ECO:0000313" key="2">
    <source>
        <dbReference type="EMBL" id="RUS67741.1"/>
    </source>
</evidence>
<reference evidence="2 3" key="1">
    <citation type="submission" date="2018-01" db="EMBL/GenBank/DDBJ databases">
        <title>Saezia sanguinis gen. nov., sp. nov., in the order Burkholderiales isolated from human blood.</title>
        <authorList>
            <person name="Medina-Pascual M.J."/>
            <person name="Valdezate S."/>
            <person name="Monzon S."/>
            <person name="Cuesta I."/>
            <person name="Carrasco G."/>
            <person name="Villalon P."/>
            <person name="Saez-Nieto J.A."/>
        </authorList>
    </citation>
    <scope>NUCLEOTIDE SEQUENCE [LARGE SCALE GENOMIC DNA]</scope>
    <source>
        <strain evidence="2 3">CNM695-12</strain>
    </source>
</reference>
<sequence length="104" mass="12002">MSEKNQQNHSNDQTLNYLVFYTFFFALGRLSAVVRKSLLGLFTTAAKRKSRINAVCCVHDVHSDISPAMAIQYEDWLAVLIPEQVQCFREKSLAMTHHHDYINQ</sequence>
<name>A0A433SG58_9BURK</name>
<organism evidence="2 3">
    <name type="scientific">Saezia sanguinis</name>
    <dbReference type="NCBI Taxonomy" id="1965230"/>
    <lineage>
        <taxon>Bacteria</taxon>
        <taxon>Pseudomonadati</taxon>
        <taxon>Pseudomonadota</taxon>
        <taxon>Betaproteobacteria</taxon>
        <taxon>Burkholderiales</taxon>
        <taxon>Saeziaceae</taxon>
        <taxon>Saezia</taxon>
    </lineage>
</organism>